<organism evidence="3 4">
    <name type="scientific">Lasiosphaeria miniovina</name>
    <dbReference type="NCBI Taxonomy" id="1954250"/>
    <lineage>
        <taxon>Eukaryota</taxon>
        <taxon>Fungi</taxon>
        <taxon>Dikarya</taxon>
        <taxon>Ascomycota</taxon>
        <taxon>Pezizomycotina</taxon>
        <taxon>Sordariomycetes</taxon>
        <taxon>Sordariomycetidae</taxon>
        <taxon>Sordariales</taxon>
        <taxon>Lasiosphaeriaceae</taxon>
        <taxon>Lasiosphaeria</taxon>
    </lineage>
</organism>
<dbReference type="PANTHER" id="PTHR23216">
    <property type="entry name" value="NUCLEOLAR AND COILED-BODY PHOSPHOPROTEIN 1"/>
    <property type="match status" value="1"/>
</dbReference>
<dbReference type="Pfam" id="PF05022">
    <property type="entry name" value="SRP40_C"/>
    <property type="match status" value="1"/>
</dbReference>
<feature type="compositionally biased region" description="Basic residues" evidence="1">
    <location>
        <begin position="55"/>
        <end position="65"/>
    </location>
</feature>
<feature type="compositionally biased region" description="Acidic residues" evidence="1">
    <location>
        <begin position="135"/>
        <end position="173"/>
    </location>
</feature>
<comment type="caution">
    <text evidence="3">The sequence shown here is derived from an EMBL/GenBank/DDBJ whole genome shotgun (WGS) entry which is preliminary data.</text>
</comment>
<feature type="compositionally biased region" description="Low complexity" evidence="1">
    <location>
        <begin position="258"/>
        <end position="285"/>
    </location>
</feature>
<evidence type="ECO:0000259" key="2">
    <source>
        <dbReference type="Pfam" id="PF05022"/>
    </source>
</evidence>
<feature type="compositionally biased region" description="Polar residues" evidence="1">
    <location>
        <begin position="336"/>
        <end position="353"/>
    </location>
</feature>
<feature type="compositionally biased region" description="Low complexity" evidence="1">
    <location>
        <begin position="120"/>
        <end position="134"/>
    </location>
</feature>
<dbReference type="EMBL" id="JAUIRO010000006">
    <property type="protein sequence ID" value="KAK0709630.1"/>
    <property type="molecule type" value="Genomic_DNA"/>
</dbReference>
<evidence type="ECO:0000313" key="3">
    <source>
        <dbReference type="EMBL" id="KAK0709630.1"/>
    </source>
</evidence>
<feature type="compositionally biased region" description="Low complexity" evidence="1">
    <location>
        <begin position="220"/>
        <end position="243"/>
    </location>
</feature>
<dbReference type="GeneID" id="85323575"/>
<feature type="region of interest" description="Disordered" evidence="1">
    <location>
        <begin position="1"/>
        <end position="34"/>
    </location>
</feature>
<feature type="compositionally biased region" description="Basic residues" evidence="1">
    <location>
        <begin position="7"/>
        <end position="16"/>
    </location>
</feature>
<name>A0AA40A5J2_9PEZI</name>
<accession>A0AA40A5J2</accession>
<dbReference type="GO" id="GO:0005730">
    <property type="term" value="C:nucleolus"/>
    <property type="evidence" value="ECO:0007669"/>
    <property type="project" value="InterPro"/>
</dbReference>
<dbReference type="InterPro" id="IPR039191">
    <property type="entry name" value="Nopp140-like"/>
</dbReference>
<sequence>MAPIKDKKLKATKSKATKPEKASKSVGSSTQPPAHLMDLVETFLTENDFTDAHRAFTKQRSKKGWVKSQKGADKTSSVDHPSLVTVFQTWQTSLNGGSGTSIQAAVEKVTKVSSSEDESSSSSSSSSRSSNSDSSDSDSDADADVEMEDVAEDDDSSSSESSSSEDSDGESEKEDTKAARTTNTEKAAAANPLKRKAASESRSSSSEDEVLVTKKQKVVASALGSSSDSSSDSSSSDSDLDSGAKTATKPKIVKKSASDSSSDSSSEPSESSSDSSDSDSESSSASDEKAAQVPLPDSDSSSDDSDSSSSSDSDSDSDSGSMAKVPKIDTKKKDTSPTNGSDSSATLGKTSPQFFPVDKFAPLPPDPIKANNRGKKGDGDKQTITPFSRVRKDIQVDPRLASNAYAGHEWGQKAHEDLIVTKGKGFTKEKNKKKKGSYRGGPINTNALGGIKFDD</sequence>
<evidence type="ECO:0000313" key="4">
    <source>
        <dbReference type="Proteomes" id="UP001172101"/>
    </source>
</evidence>
<gene>
    <name evidence="3" type="ORF">B0T26DRAFT_679016</name>
</gene>
<dbReference type="Proteomes" id="UP001172101">
    <property type="component" value="Unassembled WGS sequence"/>
</dbReference>
<feature type="region of interest" description="Disordered" evidence="1">
    <location>
        <begin position="425"/>
        <end position="455"/>
    </location>
</feature>
<evidence type="ECO:0000256" key="1">
    <source>
        <dbReference type="SAM" id="MobiDB-lite"/>
    </source>
</evidence>
<feature type="region of interest" description="Disordered" evidence="1">
    <location>
        <begin position="107"/>
        <end position="392"/>
    </location>
</feature>
<reference evidence="3" key="1">
    <citation type="submission" date="2023-06" db="EMBL/GenBank/DDBJ databases">
        <title>Genome-scale phylogeny and comparative genomics of the fungal order Sordariales.</title>
        <authorList>
            <consortium name="Lawrence Berkeley National Laboratory"/>
            <person name="Hensen N."/>
            <person name="Bonometti L."/>
            <person name="Westerberg I."/>
            <person name="Brannstrom I.O."/>
            <person name="Guillou S."/>
            <person name="Cros-Aarteil S."/>
            <person name="Calhoun S."/>
            <person name="Haridas S."/>
            <person name="Kuo A."/>
            <person name="Mondo S."/>
            <person name="Pangilinan J."/>
            <person name="Riley R."/>
            <person name="LaButti K."/>
            <person name="Andreopoulos B."/>
            <person name="Lipzen A."/>
            <person name="Chen C."/>
            <person name="Yanf M."/>
            <person name="Daum C."/>
            <person name="Ng V."/>
            <person name="Clum A."/>
            <person name="Steindorff A."/>
            <person name="Ohm R."/>
            <person name="Martin F."/>
            <person name="Silar P."/>
            <person name="Natvig D."/>
            <person name="Lalanne C."/>
            <person name="Gautier V."/>
            <person name="Ament-velasquez S.L."/>
            <person name="Kruys A."/>
            <person name="Hutchinson M.I."/>
            <person name="Powell A.J."/>
            <person name="Barry K."/>
            <person name="Miller A.N."/>
            <person name="Grigoriev I.V."/>
            <person name="Debuchy R."/>
            <person name="Gladieux P."/>
            <person name="Thoren M.H."/>
            <person name="Johannesson H."/>
        </authorList>
    </citation>
    <scope>NUCLEOTIDE SEQUENCE</scope>
    <source>
        <strain evidence="3">SMH2392-1A</strain>
    </source>
</reference>
<dbReference type="GO" id="GO:0005654">
    <property type="term" value="C:nucleoplasm"/>
    <property type="evidence" value="ECO:0007669"/>
    <property type="project" value="TreeGrafter"/>
</dbReference>
<dbReference type="PANTHER" id="PTHR23216:SF1">
    <property type="entry name" value="NUCLEOLAR AND COILED-BODY PHOSPHOPROTEIN 1"/>
    <property type="match status" value="1"/>
</dbReference>
<feature type="domain" description="Srp40 C-terminal" evidence="2">
    <location>
        <begin position="386"/>
        <end position="453"/>
    </location>
</feature>
<dbReference type="AlphaFoldDB" id="A0AA40A5J2"/>
<feature type="region of interest" description="Disordered" evidence="1">
    <location>
        <begin position="55"/>
        <end position="81"/>
    </location>
</feature>
<proteinExistence type="predicted"/>
<dbReference type="InterPro" id="IPR007718">
    <property type="entry name" value="Srp40_C"/>
</dbReference>
<protein>
    <submittedName>
        <fullName evidence="3">SRP40, C-terminal domain-containing protein</fullName>
    </submittedName>
</protein>
<dbReference type="RefSeq" id="XP_060292934.1">
    <property type="nucleotide sequence ID" value="XM_060440305.1"/>
</dbReference>
<keyword evidence="4" id="KW-1185">Reference proteome</keyword>
<feature type="compositionally biased region" description="Basic and acidic residues" evidence="1">
    <location>
        <begin position="326"/>
        <end position="335"/>
    </location>
</feature>